<keyword evidence="1" id="KW-0812">Transmembrane</keyword>
<sequence length="104" mass="11629">MGFSFGLGTVPSFLPVIFTPLFVGLFAILGVHGVSARRIVCTLYIISFSLLLCHLQPDFSFSPSSIHSRKCTSVSCWFCVHMLRRIVSFFASAFVRYSPPFRNS</sequence>
<feature type="transmembrane region" description="Helical" evidence="1">
    <location>
        <begin position="12"/>
        <end position="32"/>
    </location>
</feature>
<reference evidence="2" key="1">
    <citation type="journal article" date="2020" name="Stud. Mycol.">
        <title>101 Dothideomycetes genomes: a test case for predicting lifestyles and emergence of pathogens.</title>
        <authorList>
            <person name="Haridas S."/>
            <person name="Albert R."/>
            <person name="Binder M."/>
            <person name="Bloem J."/>
            <person name="Labutti K."/>
            <person name="Salamov A."/>
            <person name="Andreopoulos B."/>
            <person name="Baker S."/>
            <person name="Barry K."/>
            <person name="Bills G."/>
            <person name="Bluhm B."/>
            <person name="Cannon C."/>
            <person name="Castanera R."/>
            <person name="Culley D."/>
            <person name="Daum C."/>
            <person name="Ezra D."/>
            <person name="Gonzalez J."/>
            <person name="Henrissat B."/>
            <person name="Kuo A."/>
            <person name="Liang C."/>
            <person name="Lipzen A."/>
            <person name="Lutzoni F."/>
            <person name="Magnuson J."/>
            <person name="Mondo S."/>
            <person name="Nolan M."/>
            <person name="Ohm R."/>
            <person name="Pangilinan J."/>
            <person name="Park H.-J."/>
            <person name="Ramirez L."/>
            <person name="Alfaro M."/>
            <person name="Sun H."/>
            <person name="Tritt A."/>
            <person name="Yoshinaga Y."/>
            <person name="Zwiers L.-H."/>
            <person name="Turgeon B."/>
            <person name="Goodwin S."/>
            <person name="Spatafora J."/>
            <person name="Crous P."/>
            <person name="Grigoriev I."/>
        </authorList>
    </citation>
    <scope>NUCLEOTIDE SEQUENCE</scope>
    <source>
        <strain evidence="2">CBS 123094</strain>
    </source>
</reference>
<dbReference type="AlphaFoldDB" id="A0A6A5WV53"/>
<keyword evidence="1" id="KW-0472">Membrane</keyword>
<proteinExistence type="predicted"/>
<dbReference type="EMBL" id="ML977566">
    <property type="protein sequence ID" value="KAF2004609.1"/>
    <property type="molecule type" value="Genomic_DNA"/>
</dbReference>
<protein>
    <submittedName>
        <fullName evidence="2">Uncharacterized protein</fullName>
    </submittedName>
</protein>
<evidence type="ECO:0000313" key="2">
    <source>
        <dbReference type="EMBL" id="KAF2004609.1"/>
    </source>
</evidence>
<evidence type="ECO:0000313" key="3">
    <source>
        <dbReference type="Proteomes" id="UP000799779"/>
    </source>
</evidence>
<keyword evidence="3" id="KW-1185">Reference proteome</keyword>
<name>A0A6A5WV53_9PLEO</name>
<dbReference type="Proteomes" id="UP000799779">
    <property type="component" value="Unassembled WGS sequence"/>
</dbReference>
<evidence type="ECO:0000256" key="1">
    <source>
        <dbReference type="SAM" id="Phobius"/>
    </source>
</evidence>
<keyword evidence="1" id="KW-1133">Transmembrane helix</keyword>
<organism evidence="2 3">
    <name type="scientific">Amniculicola lignicola CBS 123094</name>
    <dbReference type="NCBI Taxonomy" id="1392246"/>
    <lineage>
        <taxon>Eukaryota</taxon>
        <taxon>Fungi</taxon>
        <taxon>Dikarya</taxon>
        <taxon>Ascomycota</taxon>
        <taxon>Pezizomycotina</taxon>
        <taxon>Dothideomycetes</taxon>
        <taxon>Pleosporomycetidae</taxon>
        <taxon>Pleosporales</taxon>
        <taxon>Amniculicolaceae</taxon>
        <taxon>Amniculicola</taxon>
    </lineage>
</organism>
<gene>
    <name evidence="2" type="ORF">P154DRAFT_35120</name>
</gene>
<accession>A0A6A5WV53</accession>